<dbReference type="CDD" id="cd07332">
    <property type="entry name" value="M48C_Oma1_like"/>
    <property type="match status" value="1"/>
</dbReference>
<dbReference type="RefSeq" id="WP_221765330.1">
    <property type="nucleotide sequence ID" value="NZ_AP024110.1"/>
</dbReference>
<sequence length="355" mass="39028">MEFLADYFDGISARAKHVKVRVLESDRVIVLEPLDDVALSEVAILPSFNATIPFSDLNIQPKLGKARRIIELPEGGTLEAADIFGLDALISQTKETSFWRYLHYLENHLQWVFFALVLTVFAGWALLKYGIPLLAEEVARATPVATEKALGEQVLAGMDHQYGYFKPSQIPQLHQDAIRKQLVTVCSKLPSGCPEYQLEFRTSEAIGANAFTLPGGFIVVTDALIKLSKNDDEVIAVLAHEMGHAHYRHPFRQTLQGALAGLTLAAVTGDVSSLASGLPAILLQLSYSRSMETEADQYALNALHTSCIQPHVFADILARLTKQAGVDSVPEIVSSHPDTQARIKPFNQAWQDCPI</sequence>
<dbReference type="InterPro" id="IPR001915">
    <property type="entry name" value="Peptidase_M48"/>
</dbReference>
<accession>A0A8D5JYM1</accession>
<evidence type="ECO:0000313" key="10">
    <source>
        <dbReference type="Proteomes" id="UP000826722"/>
    </source>
</evidence>
<keyword evidence="4 6" id="KW-0862">Zinc</keyword>
<dbReference type="Pfam" id="PF23368">
    <property type="entry name" value="DUF7092"/>
    <property type="match status" value="1"/>
</dbReference>
<comment type="similarity">
    <text evidence="6">Belongs to the peptidase M48 family.</text>
</comment>
<evidence type="ECO:0000313" key="9">
    <source>
        <dbReference type="EMBL" id="BCM24837.1"/>
    </source>
</evidence>
<name>A0A8D5JYM1_9PROT</name>
<keyword evidence="2" id="KW-0479">Metal-binding</keyword>
<proteinExistence type="inferred from homology"/>
<protein>
    <submittedName>
        <fullName evidence="9">Peptidase M48</fullName>
    </submittedName>
</protein>
<evidence type="ECO:0000256" key="3">
    <source>
        <dbReference type="ARBA" id="ARBA00022801"/>
    </source>
</evidence>
<dbReference type="Gene3D" id="3.30.2010.10">
    <property type="entry name" value="Metalloproteases ('zincins'), catalytic domain"/>
    <property type="match status" value="1"/>
</dbReference>
<evidence type="ECO:0000256" key="2">
    <source>
        <dbReference type="ARBA" id="ARBA00022723"/>
    </source>
</evidence>
<dbReference type="GO" id="GO:0046872">
    <property type="term" value="F:metal ion binding"/>
    <property type="evidence" value="ECO:0007669"/>
    <property type="project" value="UniProtKB-KW"/>
</dbReference>
<evidence type="ECO:0000259" key="8">
    <source>
        <dbReference type="Pfam" id="PF23368"/>
    </source>
</evidence>
<dbReference type="GO" id="GO:0004222">
    <property type="term" value="F:metalloendopeptidase activity"/>
    <property type="evidence" value="ECO:0007669"/>
    <property type="project" value="InterPro"/>
</dbReference>
<keyword evidence="1 6" id="KW-0645">Protease</keyword>
<evidence type="ECO:0000256" key="5">
    <source>
        <dbReference type="ARBA" id="ARBA00023049"/>
    </source>
</evidence>
<dbReference type="Proteomes" id="UP000826722">
    <property type="component" value="Chromosome"/>
</dbReference>
<gene>
    <name evidence="9" type="ORF">ZMTM_10960</name>
</gene>
<reference evidence="9" key="1">
    <citation type="journal article" date="2021" name="Arch. Microbiol.">
        <title>Methyloradius palustris gen. nov., sp. nov., a methanol-oxidizing bacterium isolated from snow.</title>
        <authorList>
            <person name="Miyadera T."/>
            <person name="Kojima H."/>
            <person name="Fukui M."/>
        </authorList>
    </citation>
    <scope>NUCLEOTIDE SEQUENCE</scope>
    <source>
        <strain evidence="9">Zm11</strain>
    </source>
</reference>
<dbReference type="InterPro" id="IPR055518">
    <property type="entry name" value="DUF7092"/>
</dbReference>
<organism evidence="9 10">
    <name type="scientific">Methyloradius palustris</name>
    <dbReference type="NCBI Taxonomy" id="2778876"/>
    <lineage>
        <taxon>Bacteria</taxon>
        <taxon>Pseudomonadati</taxon>
        <taxon>Pseudomonadota</taxon>
        <taxon>Betaproteobacteria</taxon>
        <taxon>Nitrosomonadales</taxon>
        <taxon>Methylophilaceae</taxon>
        <taxon>Methyloradius</taxon>
    </lineage>
</organism>
<comment type="cofactor">
    <cofactor evidence="6">
        <name>Zn(2+)</name>
        <dbReference type="ChEBI" id="CHEBI:29105"/>
    </cofactor>
    <text evidence="6">Binds 1 zinc ion per subunit.</text>
</comment>
<dbReference type="EMBL" id="AP024110">
    <property type="protein sequence ID" value="BCM24837.1"/>
    <property type="molecule type" value="Genomic_DNA"/>
</dbReference>
<feature type="domain" description="DUF7092" evidence="8">
    <location>
        <begin position="4"/>
        <end position="92"/>
    </location>
</feature>
<dbReference type="PANTHER" id="PTHR22726:SF1">
    <property type="entry name" value="METALLOENDOPEPTIDASE OMA1, MITOCHONDRIAL"/>
    <property type="match status" value="1"/>
</dbReference>
<keyword evidence="5 6" id="KW-0482">Metalloprotease</keyword>
<dbReference type="GO" id="GO:0051603">
    <property type="term" value="P:proteolysis involved in protein catabolic process"/>
    <property type="evidence" value="ECO:0007669"/>
    <property type="project" value="TreeGrafter"/>
</dbReference>
<dbReference type="InterPro" id="IPR051156">
    <property type="entry name" value="Mito/Outer_Membr_Metalloprot"/>
</dbReference>
<dbReference type="Pfam" id="PF01435">
    <property type="entry name" value="Peptidase_M48"/>
    <property type="match status" value="1"/>
</dbReference>
<dbReference type="GO" id="GO:0016020">
    <property type="term" value="C:membrane"/>
    <property type="evidence" value="ECO:0007669"/>
    <property type="project" value="TreeGrafter"/>
</dbReference>
<dbReference type="AlphaFoldDB" id="A0A8D5JYM1"/>
<feature type="domain" description="Peptidase M48" evidence="7">
    <location>
        <begin position="193"/>
        <end position="344"/>
    </location>
</feature>
<evidence type="ECO:0000259" key="7">
    <source>
        <dbReference type="Pfam" id="PF01435"/>
    </source>
</evidence>
<keyword evidence="10" id="KW-1185">Reference proteome</keyword>
<evidence type="ECO:0000256" key="4">
    <source>
        <dbReference type="ARBA" id="ARBA00022833"/>
    </source>
</evidence>
<dbReference type="PANTHER" id="PTHR22726">
    <property type="entry name" value="METALLOENDOPEPTIDASE OMA1"/>
    <property type="match status" value="1"/>
</dbReference>
<evidence type="ECO:0000256" key="6">
    <source>
        <dbReference type="RuleBase" id="RU003983"/>
    </source>
</evidence>
<dbReference type="KEGG" id="mpau:ZMTM_10960"/>
<evidence type="ECO:0000256" key="1">
    <source>
        <dbReference type="ARBA" id="ARBA00022670"/>
    </source>
</evidence>
<keyword evidence="3 6" id="KW-0378">Hydrolase</keyword>